<proteinExistence type="predicted"/>
<feature type="region of interest" description="Disordered" evidence="1">
    <location>
        <begin position="226"/>
        <end position="250"/>
    </location>
</feature>
<reference evidence="3" key="1">
    <citation type="journal article" date="2021" name="ISME J.">
        <title>Evolutionary origin and ecological implication of a unique nif island in free-living Bradyrhizobium lineages.</title>
        <authorList>
            <person name="Tao J."/>
        </authorList>
    </citation>
    <scope>NUCLEOTIDE SEQUENCE [LARGE SCALE GENOMIC DNA]</scope>
    <source>
        <strain evidence="3">SZCCT0434</strain>
    </source>
</reference>
<name>A0ABS5FV89_9BRAD</name>
<evidence type="ECO:0000256" key="1">
    <source>
        <dbReference type="SAM" id="MobiDB-lite"/>
    </source>
</evidence>
<dbReference type="Proteomes" id="UP001315278">
    <property type="component" value="Unassembled WGS sequence"/>
</dbReference>
<accession>A0ABS5FV89</accession>
<gene>
    <name evidence="2" type="ORF">JQ615_35855</name>
</gene>
<keyword evidence="3" id="KW-1185">Reference proteome</keyword>
<evidence type="ECO:0000313" key="2">
    <source>
        <dbReference type="EMBL" id="MBR0800750.1"/>
    </source>
</evidence>
<evidence type="ECO:0000313" key="3">
    <source>
        <dbReference type="Proteomes" id="UP001315278"/>
    </source>
</evidence>
<dbReference type="EMBL" id="JAFCJH010000061">
    <property type="protein sequence ID" value="MBR0800750.1"/>
    <property type="molecule type" value="Genomic_DNA"/>
</dbReference>
<comment type="caution">
    <text evidence="2">The sequence shown here is derived from an EMBL/GenBank/DDBJ whole genome shotgun (WGS) entry which is preliminary data.</text>
</comment>
<dbReference type="RefSeq" id="WP_212495021.1">
    <property type="nucleotide sequence ID" value="NZ_JAFCJH010000061.1"/>
</dbReference>
<protein>
    <submittedName>
        <fullName evidence="2">Uncharacterized protein</fullName>
    </submittedName>
</protein>
<sequence>MVEPRLFAKTQKRLAQVANNKQETDQQLLDSLADLLRRKGRLSVHIIAAAKTVPHPSVYTKRFGSLMKDYELVGYRPSTRYRFMEVAVEIDRTICSVVDDDIIINLTGRGVNASFLQELYFVTISGGLTVSVAVARSVSDGDVRARRWEVRKLKYQKAALTLLIRMDHGNNCIQDYFLLPTAALPLTKDRKKLRASDHLFGRMRLDSLEAVMAALYGRLRVSREQSTITRAHPPSIQNETATSRASRTRH</sequence>
<organism evidence="2 3">
    <name type="scientific">Bradyrhizobium jicamae</name>
    <dbReference type="NCBI Taxonomy" id="280332"/>
    <lineage>
        <taxon>Bacteria</taxon>
        <taxon>Pseudomonadati</taxon>
        <taxon>Pseudomonadota</taxon>
        <taxon>Alphaproteobacteria</taxon>
        <taxon>Hyphomicrobiales</taxon>
        <taxon>Nitrobacteraceae</taxon>
        <taxon>Bradyrhizobium</taxon>
    </lineage>
</organism>